<dbReference type="InterPro" id="IPR036770">
    <property type="entry name" value="Ankyrin_rpt-contain_sf"/>
</dbReference>
<accession>A0A819WTU6</accession>
<organism evidence="1 3">
    <name type="scientific">Rotaria socialis</name>
    <dbReference type="NCBI Taxonomy" id="392032"/>
    <lineage>
        <taxon>Eukaryota</taxon>
        <taxon>Metazoa</taxon>
        <taxon>Spiralia</taxon>
        <taxon>Gnathifera</taxon>
        <taxon>Rotifera</taxon>
        <taxon>Eurotatoria</taxon>
        <taxon>Bdelloidea</taxon>
        <taxon>Philodinida</taxon>
        <taxon>Philodinidae</taxon>
        <taxon>Rotaria</taxon>
    </lineage>
</organism>
<dbReference type="PANTHER" id="PTHR46885">
    <property type="entry name" value="PROTEIN ANKUB1"/>
    <property type="match status" value="1"/>
</dbReference>
<dbReference type="EMBL" id="CAJOBP010000143">
    <property type="protein sequence ID" value="CAF4130280.1"/>
    <property type="molecule type" value="Genomic_DNA"/>
</dbReference>
<gene>
    <name evidence="2" type="ORF">TSG867_LOCUS7133</name>
    <name evidence="1" type="ORF">UJA718_LOCUS2184</name>
</gene>
<evidence type="ECO:0000313" key="2">
    <source>
        <dbReference type="EMBL" id="CAF4314486.1"/>
    </source>
</evidence>
<evidence type="ECO:0000313" key="1">
    <source>
        <dbReference type="EMBL" id="CAF4130280.1"/>
    </source>
</evidence>
<dbReference type="PANTHER" id="PTHR46885:SF1">
    <property type="entry name" value="PROTEIN ANKUB1"/>
    <property type="match status" value="1"/>
</dbReference>
<name>A0A819WTU6_9BILA</name>
<dbReference type="InterPro" id="IPR042788">
    <property type="entry name" value="ANKUB1"/>
</dbReference>
<dbReference type="EMBL" id="CAJOBQ010000275">
    <property type="protein sequence ID" value="CAF4314486.1"/>
    <property type="molecule type" value="Genomic_DNA"/>
</dbReference>
<reference evidence="1" key="1">
    <citation type="submission" date="2021-02" db="EMBL/GenBank/DDBJ databases">
        <authorList>
            <person name="Nowell W R."/>
        </authorList>
    </citation>
    <scope>NUCLEOTIDE SEQUENCE</scope>
</reference>
<dbReference type="Proteomes" id="UP000663873">
    <property type="component" value="Unassembled WGS sequence"/>
</dbReference>
<comment type="caution">
    <text evidence="1">The sequence shown here is derived from an EMBL/GenBank/DDBJ whole genome shotgun (WGS) entry which is preliminary data.</text>
</comment>
<dbReference type="Proteomes" id="UP000663862">
    <property type="component" value="Unassembled WGS sequence"/>
</dbReference>
<dbReference type="SUPFAM" id="SSF48403">
    <property type="entry name" value="Ankyrin repeat"/>
    <property type="match status" value="1"/>
</dbReference>
<protein>
    <submittedName>
        <fullName evidence="1">Uncharacterized protein</fullName>
    </submittedName>
</protein>
<evidence type="ECO:0000313" key="3">
    <source>
        <dbReference type="Proteomes" id="UP000663873"/>
    </source>
</evidence>
<dbReference type="AlphaFoldDB" id="A0A819WTU6"/>
<dbReference type="Gene3D" id="1.25.40.20">
    <property type="entry name" value="Ankyrin repeat-containing domain"/>
    <property type="match status" value="1"/>
</dbReference>
<keyword evidence="3" id="KW-1185">Reference proteome</keyword>
<proteinExistence type="predicted"/>
<sequence length="765" mass="88492">MHFLVYFAPTGERTIYHNEENVEKLKVQDLIDWISERFHFETSNGEIDNRRLSLLYENTEIQPTWFVQDINIRFGATVRCVVIEVLLEKTKTKLAYRIPEYRLFLPIRNETFDVFDSTLHPIETTILQLRVVASRKSGLPLSAFRLINDRNNELFDHIRLSQYDIDFRATLDIQTWTGWSDFFTYAMKGYTKAVLKLLSSDELVRQYMLQVALYIAAHYGNVDLARALLQAGARADRPVGHHPSRQWCSSESPHPEYFRCPVHEAITSQQVGIVLLFGCREASIFLKPDGYGVKPWRLALRQEVSEKQREIALFILSKQFGDVQLSNNITLPHRHIYAFKQWAERARERVYAKHGLSFSSLKRKPLIKNGESLLGYKVLVDGFNNDFQDYYSTAEYAKEKVRPAYVVLDEREKNRLKNIETQMKNFITSGPTPAKQVAVNLTSNHSIKGAIPSDAITHTGGTNVGKKLWTMVANYYHLESFLLRNAIDLIEASLITDESTPPPNRQNAQGLAPLAASRVSSSISSNSTANAYLPIRIRLFVERFRLIKEMMYNADKDGRTLRHLSGVEWARVKRGQGNEWQTQRASTGHVLKAKQSQAKLKAKKKAVTIRLPDIRQESSSGKIPLPKDRHKVDYRFILRGNDRLYHEIMYDWERAADLKLPSLSIRSLTEATKFQRKSWMRQVGAALQFSRNRTRRVFQRCNNNLLEYFTEVEMSKEYVLIENRHLNFTELCRSSSGYFCTASYGKLLLYYIESNIKAKCFFYAP</sequence>